<dbReference type="EMBL" id="JABCKV010000030">
    <property type="protein sequence ID" value="KAG5645900.1"/>
    <property type="molecule type" value="Genomic_DNA"/>
</dbReference>
<dbReference type="Pfam" id="PF16487">
    <property type="entry name" value="ArgoMid"/>
    <property type="match status" value="1"/>
</dbReference>
<keyword evidence="4" id="KW-1185">Reference proteome</keyword>
<evidence type="ECO:0008006" key="5">
    <source>
        <dbReference type="Google" id="ProtNLM"/>
    </source>
</evidence>
<dbReference type="Gene3D" id="3.40.50.2300">
    <property type="match status" value="1"/>
</dbReference>
<name>A0A9P7KEH0_9AGAR</name>
<dbReference type="AlphaFoldDB" id="A0A9P7KEH0"/>
<evidence type="ECO:0000313" key="3">
    <source>
        <dbReference type="EMBL" id="KAG5645900.1"/>
    </source>
</evidence>
<dbReference type="InterPro" id="IPR036085">
    <property type="entry name" value="PAZ_dom_sf"/>
</dbReference>
<reference evidence="3" key="2">
    <citation type="submission" date="2021-10" db="EMBL/GenBank/DDBJ databases">
        <title>Phylogenomics reveals ancestral predisposition of the termite-cultivated fungus Termitomyces towards a domesticated lifestyle.</title>
        <authorList>
            <person name="Auxier B."/>
            <person name="Grum-Grzhimaylo A."/>
            <person name="Cardenas M.E."/>
            <person name="Lodge J.D."/>
            <person name="Laessoe T."/>
            <person name="Pedersen O."/>
            <person name="Smith M.E."/>
            <person name="Kuyper T.W."/>
            <person name="Franco-Molano E.A."/>
            <person name="Baroni T.J."/>
            <person name="Aanen D.K."/>
        </authorList>
    </citation>
    <scope>NUCLEOTIDE SEQUENCE</scope>
    <source>
        <strain evidence="3">AP01</strain>
        <tissue evidence="3">Mycelium</tissue>
    </source>
</reference>
<accession>A0A9P7KEH0</accession>
<dbReference type="Proteomes" id="UP000775547">
    <property type="component" value="Unassembled WGS sequence"/>
</dbReference>
<dbReference type="SUPFAM" id="SSF101690">
    <property type="entry name" value="PAZ domain"/>
    <property type="match status" value="1"/>
</dbReference>
<organism evidence="3 4">
    <name type="scientific">Asterophora parasitica</name>
    <dbReference type="NCBI Taxonomy" id="117018"/>
    <lineage>
        <taxon>Eukaryota</taxon>
        <taxon>Fungi</taxon>
        <taxon>Dikarya</taxon>
        <taxon>Basidiomycota</taxon>
        <taxon>Agaricomycotina</taxon>
        <taxon>Agaricomycetes</taxon>
        <taxon>Agaricomycetidae</taxon>
        <taxon>Agaricales</taxon>
        <taxon>Tricholomatineae</taxon>
        <taxon>Lyophyllaceae</taxon>
        <taxon>Asterophora</taxon>
    </lineage>
</organism>
<comment type="caution">
    <text evidence="3">The sequence shown here is derived from an EMBL/GenBank/DDBJ whole genome shotgun (WGS) entry which is preliminary data.</text>
</comment>
<sequence>MRWNRPEGNKGFVYHYDAILPLWDTGTRDFKLGNKKGSELVMRLQTTVRPDLFNPLGAYDGKKNLFSFQKYSVASEEICVEHLRLSDVRDLYKFKPHDPKIGLLRLFLRGVKVEVDLPSHFGKRPKTIKDVLENVGAIMFNKGAESVSIADHFATAHGRTIRQGSIGVRLGSDGIFPIAVLKTIQQLFKNRASPDVVREALEFSPPNPHRRLKAITDGWQELKYTSSPFLIGAGISVQPEPLHVEGRMLPSPKIRFGDRNERPGQWDVMRKKFFKPVRLGSWIVVDFANCERSVLNRFIDDLLKAMRERGMEASEPLAVERRPGNADVEDVLRRVGGEARARLILVILPESAAEVYRRTKRFGDIDQGVVTQCVKWSRKLAVDASQGRANQYHNNLLLK</sequence>
<evidence type="ECO:0000259" key="2">
    <source>
        <dbReference type="Pfam" id="PF16488"/>
    </source>
</evidence>
<dbReference type="Pfam" id="PF16488">
    <property type="entry name" value="ArgoL2"/>
    <property type="match status" value="1"/>
</dbReference>
<dbReference type="SUPFAM" id="SSF53098">
    <property type="entry name" value="Ribonuclease H-like"/>
    <property type="match status" value="1"/>
</dbReference>
<dbReference type="OrthoDB" id="3055818at2759"/>
<reference evidence="3" key="1">
    <citation type="submission" date="2020-07" db="EMBL/GenBank/DDBJ databases">
        <authorList>
            <person name="Nieuwenhuis M."/>
            <person name="Van De Peppel L.J.J."/>
        </authorList>
    </citation>
    <scope>NUCLEOTIDE SEQUENCE</scope>
    <source>
        <strain evidence="3">AP01</strain>
        <tissue evidence="3">Mycelium</tissue>
    </source>
</reference>
<dbReference type="PANTHER" id="PTHR22891">
    <property type="entry name" value="EUKARYOTIC TRANSLATION INITIATION FACTOR 2C"/>
    <property type="match status" value="1"/>
</dbReference>
<dbReference type="InterPro" id="IPR012337">
    <property type="entry name" value="RNaseH-like_sf"/>
</dbReference>
<feature type="domain" description="Argonaute linker 2" evidence="2">
    <location>
        <begin position="211"/>
        <end position="256"/>
    </location>
</feature>
<evidence type="ECO:0000259" key="1">
    <source>
        <dbReference type="Pfam" id="PF16487"/>
    </source>
</evidence>
<dbReference type="InterPro" id="IPR032473">
    <property type="entry name" value="Argonaute_Mid_dom"/>
</dbReference>
<gene>
    <name evidence="3" type="ORF">DXG03_005047</name>
</gene>
<feature type="domain" description="Protein argonaute Mid" evidence="1">
    <location>
        <begin position="263"/>
        <end position="333"/>
    </location>
</feature>
<dbReference type="InterPro" id="IPR032472">
    <property type="entry name" value="ArgoL2"/>
</dbReference>
<protein>
    <recommendedName>
        <fullName evidence="5">Piwi domain-containing protein</fullName>
    </recommendedName>
</protein>
<proteinExistence type="predicted"/>
<evidence type="ECO:0000313" key="4">
    <source>
        <dbReference type="Proteomes" id="UP000775547"/>
    </source>
</evidence>